<dbReference type="InterPro" id="IPR029068">
    <property type="entry name" value="Glyas_Bleomycin-R_OHBP_Dase"/>
</dbReference>
<protein>
    <submittedName>
        <fullName evidence="2">VOC family protein</fullName>
    </submittedName>
</protein>
<evidence type="ECO:0000313" key="2">
    <source>
        <dbReference type="EMBL" id="PZF77109.1"/>
    </source>
</evidence>
<dbReference type="Gene3D" id="3.10.180.10">
    <property type="entry name" value="2,3-Dihydroxybiphenyl 1,2-Dioxygenase, domain 1"/>
    <property type="match status" value="1"/>
</dbReference>
<dbReference type="InterPro" id="IPR037523">
    <property type="entry name" value="VOC_core"/>
</dbReference>
<accession>A0A2W2BLG6</accession>
<dbReference type="Pfam" id="PF00903">
    <property type="entry name" value="Glyoxalase"/>
    <property type="match status" value="1"/>
</dbReference>
<evidence type="ECO:0000313" key="3">
    <source>
        <dbReference type="Proteomes" id="UP000248795"/>
    </source>
</evidence>
<sequence length="133" mass="14406">MPLFTSVTIYTRRIPEMVAFYSHHFGYSAFQRPGDRIVELRPPGAGTAIYLHSASKGQKMGQVLVKLNFDVDDVHAFARAAKKRGLVFGALHDGIGYVYANAKDPSGNSISITGRTSAAARSAEFDVPYVPGS</sequence>
<dbReference type="EMBL" id="QKVK01000004">
    <property type="protein sequence ID" value="PZF77109.1"/>
    <property type="molecule type" value="Genomic_DNA"/>
</dbReference>
<dbReference type="AlphaFoldDB" id="A0A2W2BLG6"/>
<dbReference type="Proteomes" id="UP000248795">
    <property type="component" value="Unassembled WGS sequence"/>
</dbReference>
<dbReference type="CDD" id="cd06587">
    <property type="entry name" value="VOC"/>
    <property type="match status" value="1"/>
</dbReference>
<feature type="domain" description="VOC" evidence="1">
    <location>
        <begin position="3"/>
        <end position="115"/>
    </location>
</feature>
<keyword evidence="3" id="KW-1185">Reference proteome</keyword>
<reference evidence="3" key="1">
    <citation type="submission" date="2018-06" db="EMBL/GenBank/DDBJ databases">
        <title>Aestuariibacter litoralis strain KCTC 52945T.</title>
        <authorList>
            <person name="Li X."/>
            <person name="Salam N."/>
            <person name="Li J.-L."/>
            <person name="Chen Y.-M."/>
            <person name="Yang Z.-W."/>
            <person name="Zhang L.-Y."/>
            <person name="Han M.-X."/>
            <person name="Xiao M."/>
            <person name="Li W.-J."/>
        </authorList>
    </citation>
    <scope>NUCLEOTIDE SEQUENCE [LARGE SCALE GENOMIC DNA]</scope>
    <source>
        <strain evidence="3">KCTC 52945</strain>
    </source>
</reference>
<organism evidence="2 3">
    <name type="scientific">Aestuariivirga litoralis</name>
    <dbReference type="NCBI Taxonomy" id="2650924"/>
    <lineage>
        <taxon>Bacteria</taxon>
        <taxon>Pseudomonadati</taxon>
        <taxon>Pseudomonadota</taxon>
        <taxon>Alphaproteobacteria</taxon>
        <taxon>Hyphomicrobiales</taxon>
        <taxon>Aestuariivirgaceae</taxon>
        <taxon>Aestuariivirga</taxon>
    </lineage>
</organism>
<name>A0A2W2BLG6_9HYPH</name>
<comment type="caution">
    <text evidence="2">The sequence shown here is derived from an EMBL/GenBank/DDBJ whole genome shotgun (WGS) entry which is preliminary data.</text>
</comment>
<gene>
    <name evidence="2" type="ORF">DK847_11425</name>
</gene>
<dbReference type="PROSITE" id="PS51819">
    <property type="entry name" value="VOC"/>
    <property type="match status" value="1"/>
</dbReference>
<dbReference type="SUPFAM" id="SSF54593">
    <property type="entry name" value="Glyoxalase/Bleomycin resistance protein/Dihydroxybiphenyl dioxygenase"/>
    <property type="match status" value="1"/>
</dbReference>
<proteinExistence type="predicted"/>
<dbReference type="InterPro" id="IPR004360">
    <property type="entry name" value="Glyas_Fos-R_dOase_dom"/>
</dbReference>
<evidence type="ECO:0000259" key="1">
    <source>
        <dbReference type="PROSITE" id="PS51819"/>
    </source>
</evidence>